<evidence type="ECO:0000313" key="1">
    <source>
        <dbReference type="EMBL" id="ETO35215.1"/>
    </source>
</evidence>
<dbReference type="PANTHER" id="PTHR11373:SF4">
    <property type="entry name" value="DEOXYNUCLEOSIDE TRIPHOSPHATE TRIPHOSPHOHYDROLASE SAMHD1"/>
    <property type="match status" value="1"/>
</dbReference>
<dbReference type="GO" id="GO:0005634">
    <property type="term" value="C:nucleus"/>
    <property type="evidence" value="ECO:0007669"/>
    <property type="project" value="TreeGrafter"/>
</dbReference>
<gene>
    <name evidence="1" type="ORF">RFI_01861</name>
</gene>
<dbReference type="AlphaFoldDB" id="X6P9J6"/>
<accession>X6P9J6</accession>
<dbReference type="SUPFAM" id="SSF109604">
    <property type="entry name" value="HD-domain/PDEase-like"/>
    <property type="match status" value="1"/>
</dbReference>
<dbReference type="GO" id="GO:0006203">
    <property type="term" value="P:dGTP catabolic process"/>
    <property type="evidence" value="ECO:0007669"/>
    <property type="project" value="TreeGrafter"/>
</dbReference>
<sequence>NGNSPTKFRHEDMSVKLIEDLFHNNGISIEEEELKLIQALVSPRTHPEIVLKCGIDVDKWDYFARFKCKKKKKGPLKKIYIYIKHHGNEHKRDSRNVNLDNSFTHARILAHSRVIDDQICYHEKTNFELFNLFRTRYELFKRVYSHKTSKAVEYMICDIFVLSNGILKITDKIDDRNAYLQLTDNLIQHIDLFPLHLIEENNDSGFFYYFYYYYYYFIVCLI</sequence>
<reference evidence="1 2" key="1">
    <citation type="journal article" date="2013" name="Curr. Biol.">
        <title>The Genome of the Foraminiferan Reticulomyxa filosa.</title>
        <authorList>
            <person name="Glockner G."/>
            <person name="Hulsmann N."/>
            <person name="Schleicher M."/>
            <person name="Noegel A.A."/>
            <person name="Eichinger L."/>
            <person name="Gallinger C."/>
            <person name="Pawlowski J."/>
            <person name="Sierra R."/>
            <person name="Euteneuer U."/>
            <person name="Pillet L."/>
            <person name="Moustafa A."/>
            <person name="Platzer M."/>
            <person name="Groth M."/>
            <person name="Szafranski K."/>
            <person name="Schliwa M."/>
        </authorList>
    </citation>
    <scope>NUCLEOTIDE SEQUENCE [LARGE SCALE GENOMIC DNA]</scope>
</reference>
<comment type="caution">
    <text evidence="1">The sequence shown here is derived from an EMBL/GenBank/DDBJ whole genome shotgun (WGS) entry which is preliminary data.</text>
</comment>
<feature type="non-terminal residue" evidence="1">
    <location>
        <position position="1"/>
    </location>
</feature>
<dbReference type="GO" id="GO:0008832">
    <property type="term" value="F:dGTPase activity"/>
    <property type="evidence" value="ECO:0007669"/>
    <property type="project" value="TreeGrafter"/>
</dbReference>
<protein>
    <submittedName>
        <fullName evidence="1">Uncharacterized protein</fullName>
    </submittedName>
</protein>
<keyword evidence="2" id="KW-1185">Reference proteome</keyword>
<dbReference type="PANTHER" id="PTHR11373">
    <property type="entry name" value="DEOXYNUCLEOSIDE TRIPHOSPHATE TRIPHOSPHOHYDROLASE"/>
    <property type="match status" value="1"/>
</dbReference>
<proteinExistence type="predicted"/>
<evidence type="ECO:0000313" key="2">
    <source>
        <dbReference type="Proteomes" id="UP000023152"/>
    </source>
</evidence>
<name>X6P9J6_RETFI</name>
<dbReference type="OrthoDB" id="9991235at2759"/>
<dbReference type="EMBL" id="ASPP01001853">
    <property type="protein sequence ID" value="ETO35215.1"/>
    <property type="molecule type" value="Genomic_DNA"/>
</dbReference>
<organism evidence="1 2">
    <name type="scientific">Reticulomyxa filosa</name>
    <dbReference type="NCBI Taxonomy" id="46433"/>
    <lineage>
        <taxon>Eukaryota</taxon>
        <taxon>Sar</taxon>
        <taxon>Rhizaria</taxon>
        <taxon>Retaria</taxon>
        <taxon>Foraminifera</taxon>
        <taxon>Monothalamids</taxon>
        <taxon>Reticulomyxidae</taxon>
        <taxon>Reticulomyxa</taxon>
    </lineage>
</organism>
<dbReference type="OMA" id="WAHEDES"/>
<dbReference type="Proteomes" id="UP000023152">
    <property type="component" value="Unassembled WGS sequence"/>
</dbReference>
<dbReference type="InterPro" id="IPR050135">
    <property type="entry name" value="dGTPase-like"/>
</dbReference>
<dbReference type="Gene3D" id="1.10.3210.10">
    <property type="entry name" value="Hypothetical protein af1432"/>
    <property type="match status" value="2"/>
</dbReference>